<dbReference type="AlphaFoldDB" id="A0A498IUV7"/>
<feature type="transmembrane region" description="Helical" evidence="1">
    <location>
        <begin position="12"/>
        <end position="31"/>
    </location>
</feature>
<keyword evidence="1" id="KW-0812">Transmembrane</keyword>
<evidence type="ECO:0000313" key="3">
    <source>
        <dbReference type="Proteomes" id="UP000290289"/>
    </source>
</evidence>
<evidence type="ECO:0000256" key="1">
    <source>
        <dbReference type="SAM" id="Phobius"/>
    </source>
</evidence>
<reference evidence="2 3" key="1">
    <citation type="submission" date="2018-10" db="EMBL/GenBank/DDBJ databases">
        <title>A high-quality apple genome assembly.</title>
        <authorList>
            <person name="Hu J."/>
        </authorList>
    </citation>
    <scope>NUCLEOTIDE SEQUENCE [LARGE SCALE GENOMIC DNA]</scope>
    <source>
        <strain evidence="3">cv. HFTH1</strain>
        <tissue evidence="2">Young leaf</tissue>
    </source>
</reference>
<comment type="caution">
    <text evidence="2">The sequence shown here is derived from an EMBL/GenBank/DDBJ whole genome shotgun (WGS) entry which is preliminary data.</text>
</comment>
<organism evidence="2 3">
    <name type="scientific">Malus domestica</name>
    <name type="common">Apple</name>
    <name type="synonym">Pyrus malus</name>
    <dbReference type="NCBI Taxonomy" id="3750"/>
    <lineage>
        <taxon>Eukaryota</taxon>
        <taxon>Viridiplantae</taxon>
        <taxon>Streptophyta</taxon>
        <taxon>Embryophyta</taxon>
        <taxon>Tracheophyta</taxon>
        <taxon>Spermatophyta</taxon>
        <taxon>Magnoliopsida</taxon>
        <taxon>eudicotyledons</taxon>
        <taxon>Gunneridae</taxon>
        <taxon>Pentapetalae</taxon>
        <taxon>rosids</taxon>
        <taxon>fabids</taxon>
        <taxon>Rosales</taxon>
        <taxon>Rosaceae</taxon>
        <taxon>Amygdaloideae</taxon>
        <taxon>Maleae</taxon>
        <taxon>Malus</taxon>
    </lineage>
</organism>
<gene>
    <name evidence="2" type="ORF">DVH24_017068</name>
</gene>
<keyword evidence="1" id="KW-1133">Transmembrane helix</keyword>
<dbReference type="Proteomes" id="UP000290289">
    <property type="component" value="Chromosome 10"/>
</dbReference>
<name>A0A498IUV7_MALDO</name>
<proteinExistence type="predicted"/>
<sequence length="69" mass="7407">MSACPHCSSLVRILVGLVSCALVNAFVYVLLKPNDASSFAKLESFALEEVGRLGVDGPCCVILEYFVIK</sequence>
<protein>
    <submittedName>
        <fullName evidence="2">Uncharacterized protein</fullName>
    </submittedName>
</protein>
<keyword evidence="1" id="KW-0472">Membrane</keyword>
<evidence type="ECO:0000313" key="2">
    <source>
        <dbReference type="EMBL" id="RXH86015.1"/>
    </source>
</evidence>
<accession>A0A498IUV7</accession>
<keyword evidence="3" id="KW-1185">Reference proteome</keyword>
<dbReference type="EMBL" id="RDQH01000336">
    <property type="protein sequence ID" value="RXH86015.1"/>
    <property type="molecule type" value="Genomic_DNA"/>
</dbReference>